<evidence type="ECO:0000313" key="8">
    <source>
        <dbReference type="EMBL" id="KJV56773.1"/>
    </source>
</evidence>
<protein>
    <submittedName>
        <fullName evidence="8">Cation efflux family protein</fullName>
    </submittedName>
</protein>
<dbReference type="GO" id="GO:0015341">
    <property type="term" value="F:zinc efflux antiporter activity"/>
    <property type="evidence" value="ECO:0007669"/>
    <property type="project" value="TreeGrafter"/>
</dbReference>
<reference evidence="8 9" key="1">
    <citation type="submission" date="2015-02" db="EMBL/GenBank/DDBJ databases">
        <title>Genome Sequencing of Rickettsiales.</title>
        <authorList>
            <person name="Daugherty S.C."/>
            <person name="Su Q."/>
            <person name="Abolude K."/>
            <person name="Beier-Sexton M."/>
            <person name="Carlyon J.A."/>
            <person name="Carter R."/>
            <person name="Day N.P."/>
            <person name="Dumler S.J."/>
            <person name="Dyachenko V."/>
            <person name="Godinez A."/>
            <person name="Kurtti T.J."/>
            <person name="Lichay M."/>
            <person name="Mullins K.E."/>
            <person name="Ott S."/>
            <person name="Pappas-Brown V."/>
            <person name="Paris D.H."/>
            <person name="Patel P."/>
            <person name="Richards A.L."/>
            <person name="Sadzewicz L."/>
            <person name="Sears K."/>
            <person name="Seidman D."/>
            <person name="Sengamalay N."/>
            <person name="Stenos J."/>
            <person name="Tallon L.J."/>
            <person name="Vincent G."/>
            <person name="Fraser C.M."/>
            <person name="Munderloh U."/>
            <person name="Dunning-Hotopp J.C."/>
        </authorList>
    </citation>
    <scope>NUCLEOTIDE SEQUENCE [LARGE SCALE GENOMIC DNA]</scope>
    <source>
        <strain evidence="8 9">Fuller</strain>
    </source>
</reference>
<name>A0A0F3MLX3_9RICK</name>
<feature type="domain" description="Cation efflux protein transmembrane" evidence="7">
    <location>
        <begin position="20"/>
        <end position="100"/>
    </location>
</feature>
<dbReference type="PANTHER" id="PTHR43840:SF41">
    <property type="entry name" value="CATION-EFFLUX PUMP FIEF"/>
    <property type="match status" value="1"/>
</dbReference>
<evidence type="ECO:0000256" key="6">
    <source>
        <dbReference type="SAM" id="Phobius"/>
    </source>
</evidence>
<keyword evidence="5 6" id="KW-0472">Membrane</keyword>
<evidence type="ECO:0000256" key="3">
    <source>
        <dbReference type="ARBA" id="ARBA00022692"/>
    </source>
</evidence>
<dbReference type="GO" id="GO:0015093">
    <property type="term" value="F:ferrous iron transmembrane transporter activity"/>
    <property type="evidence" value="ECO:0007669"/>
    <property type="project" value="TreeGrafter"/>
</dbReference>
<dbReference type="InterPro" id="IPR050291">
    <property type="entry name" value="CDF_Transporter"/>
</dbReference>
<organism evidence="8 9">
    <name type="scientific">Orientia chuto str. Dubai</name>
    <dbReference type="NCBI Taxonomy" id="1359168"/>
    <lineage>
        <taxon>Bacteria</taxon>
        <taxon>Pseudomonadati</taxon>
        <taxon>Pseudomonadota</taxon>
        <taxon>Alphaproteobacteria</taxon>
        <taxon>Rickettsiales</taxon>
        <taxon>Rickettsiaceae</taxon>
        <taxon>Rickettsieae</taxon>
        <taxon>Orientia</taxon>
    </lineage>
</organism>
<evidence type="ECO:0000313" key="9">
    <source>
        <dbReference type="Proteomes" id="UP000033616"/>
    </source>
</evidence>
<comment type="caution">
    <text evidence="8">The sequence shown here is derived from an EMBL/GenBank/DDBJ whole genome shotgun (WGS) entry which is preliminary data.</text>
</comment>
<feature type="transmembrane region" description="Helical" evidence="6">
    <location>
        <begin position="20"/>
        <end position="39"/>
    </location>
</feature>
<dbReference type="InterPro" id="IPR027469">
    <property type="entry name" value="Cation_efflux_TMD_sf"/>
</dbReference>
<keyword evidence="9" id="KW-1185">Reference proteome</keyword>
<dbReference type="Proteomes" id="UP000033616">
    <property type="component" value="Unassembled WGS sequence"/>
</dbReference>
<evidence type="ECO:0000256" key="1">
    <source>
        <dbReference type="ARBA" id="ARBA00004141"/>
    </source>
</evidence>
<dbReference type="STRING" id="1359168.OCHUTO_0316"/>
<accession>A0A0F3MLX3</accession>
<keyword evidence="4 6" id="KW-1133">Transmembrane helix</keyword>
<feature type="transmembrane region" description="Helical" evidence="6">
    <location>
        <begin position="102"/>
        <end position="123"/>
    </location>
</feature>
<dbReference type="PANTHER" id="PTHR43840">
    <property type="entry name" value="MITOCHONDRIAL METAL TRANSPORTER 1-RELATED"/>
    <property type="match status" value="1"/>
</dbReference>
<dbReference type="Pfam" id="PF01545">
    <property type="entry name" value="Cation_efflux"/>
    <property type="match status" value="1"/>
</dbReference>
<dbReference type="GO" id="GO:0005886">
    <property type="term" value="C:plasma membrane"/>
    <property type="evidence" value="ECO:0007669"/>
    <property type="project" value="TreeGrafter"/>
</dbReference>
<comment type="subcellular location">
    <subcellularLocation>
        <location evidence="1">Membrane</location>
        <topology evidence="1">Multi-pass membrane protein</topology>
    </subcellularLocation>
</comment>
<gene>
    <name evidence="8" type="ORF">OCHUTO_0316</name>
</gene>
<dbReference type="GO" id="GO:0015086">
    <property type="term" value="F:cadmium ion transmembrane transporter activity"/>
    <property type="evidence" value="ECO:0007669"/>
    <property type="project" value="TreeGrafter"/>
</dbReference>
<evidence type="ECO:0000259" key="7">
    <source>
        <dbReference type="Pfam" id="PF01545"/>
    </source>
</evidence>
<sequence length="124" mass="14302">MKHKVVPIYLQHSKLIKRAIFLSIATASIILAIKLYGWMTTNSVALFASLLDSMLDISSSLINMIAVHIMLLPPDDNHRFGHNKVQDLAIFSQEYSFFVLRFLRYFQLLTNSLIFMKLVIIMLE</sequence>
<evidence type="ECO:0000256" key="4">
    <source>
        <dbReference type="ARBA" id="ARBA00022989"/>
    </source>
</evidence>
<evidence type="ECO:0000256" key="5">
    <source>
        <dbReference type="ARBA" id="ARBA00023136"/>
    </source>
</evidence>
<dbReference type="EMBL" id="LANP01000006">
    <property type="protein sequence ID" value="KJV56773.1"/>
    <property type="molecule type" value="Genomic_DNA"/>
</dbReference>
<evidence type="ECO:0000256" key="2">
    <source>
        <dbReference type="ARBA" id="ARBA00022448"/>
    </source>
</evidence>
<proteinExistence type="predicted"/>
<dbReference type="GO" id="GO:0006882">
    <property type="term" value="P:intracellular zinc ion homeostasis"/>
    <property type="evidence" value="ECO:0007669"/>
    <property type="project" value="TreeGrafter"/>
</dbReference>
<dbReference type="InterPro" id="IPR058533">
    <property type="entry name" value="Cation_efflux_TM"/>
</dbReference>
<dbReference type="SUPFAM" id="SSF161111">
    <property type="entry name" value="Cation efflux protein transmembrane domain-like"/>
    <property type="match status" value="1"/>
</dbReference>
<dbReference type="Gene3D" id="1.20.1510.10">
    <property type="entry name" value="Cation efflux protein transmembrane domain"/>
    <property type="match status" value="1"/>
</dbReference>
<keyword evidence="3 6" id="KW-0812">Transmembrane</keyword>
<dbReference type="PATRIC" id="fig|1359168.3.peg.1073"/>
<dbReference type="AlphaFoldDB" id="A0A0F3MLX3"/>
<keyword evidence="2" id="KW-0813">Transport</keyword>